<dbReference type="Gene3D" id="3.40.50.10190">
    <property type="entry name" value="BRCT domain"/>
    <property type="match status" value="1"/>
</dbReference>
<dbReference type="SUPFAM" id="SSF52113">
    <property type="entry name" value="BRCT domain"/>
    <property type="match status" value="1"/>
</dbReference>
<dbReference type="InterPro" id="IPR036420">
    <property type="entry name" value="BRCT_dom_sf"/>
</dbReference>
<comment type="caution">
    <text evidence="2">The sequence shown here is derived from an EMBL/GenBank/DDBJ whole genome shotgun (WGS) entry which is preliminary data.</text>
</comment>
<proteinExistence type="predicted"/>
<dbReference type="InterPro" id="IPR001357">
    <property type="entry name" value="BRCT_dom"/>
</dbReference>
<dbReference type="CDD" id="cd17748">
    <property type="entry name" value="BRCT_DNA_ligase_like"/>
    <property type="match status" value="1"/>
</dbReference>
<sequence>MTQENQLDENHQPSVIAFNYNNNKTKAVLTLKGIIDGVLADVSLNEVEITYLKAWCSNDTFDFNDGDFIDIKEQIEDILEDGIITSSEQKDIQQMLKDILEYCSDTDAPTRESVNYLLGFLSGISADDVLNDDEIYKLRDHLSGDTDLVKQWPANALKARLDDALEDGIIDDSERHDLMSLVKAVSGQSFIDTGLAYGMSADFSTSNDNLLKLNGLNVCFTGTFISGSRNKQKEVATKFGAIVVPRVTRKVDVLVLGSVASRDWKFSSYGRKIEAVLSNRNGGSTTEIINEELWNIITCNSI</sequence>
<organism evidence="2 3">
    <name type="scientific">Paraglaciecola chathamensis S18K6</name>
    <dbReference type="NCBI Taxonomy" id="1127672"/>
    <lineage>
        <taxon>Bacteria</taxon>
        <taxon>Pseudomonadati</taxon>
        <taxon>Pseudomonadota</taxon>
        <taxon>Gammaproteobacteria</taxon>
        <taxon>Alteromonadales</taxon>
        <taxon>Alteromonadaceae</taxon>
        <taxon>Paraglaciecola</taxon>
    </lineage>
</organism>
<evidence type="ECO:0000259" key="1">
    <source>
        <dbReference type="PROSITE" id="PS50172"/>
    </source>
</evidence>
<dbReference type="PROSITE" id="PS50172">
    <property type="entry name" value="BRCT"/>
    <property type="match status" value="1"/>
</dbReference>
<accession>A0AAV3UXP9</accession>
<feature type="domain" description="BRCT" evidence="1">
    <location>
        <begin position="213"/>
        <end position="292"/>
    </location>
</feature>
<evidence type="ECO:0000313" key="2">
    <source>
        <dbReference type="EMBL" id="GAC11034.1"/>
    </source>
</evidence>
<dbReference type="Pfam" id="PF00533">
    <property type="entry name" value="BRCT"/>
    <property type="match status" value="1"/>
</dbReference>
<protein>
    <recommendedName>
        <fullName evidence="1">BRCT domain-containing protein</fullName>
    </recommendedName>
</protein>
<dbReference type="RefSeq" id="WP_007989482.1">
    <property type="nucleotide sequence ID" value="NZ_BAEM01000040.1"/>
</dbReference>
<dbReference type="Proteomes" id="UP000006320">
    <property type="component" value="Unassembled WGS sequence"/>
</dbReference>
<dbReference type="AlphaFoldDB" id="A0AAV3UXP9"/>
<reference evidence="2 3" key="1">
    <citation type="journal article" date="2017" name="Antonie Van Leeuwenhoek">
        <title>Rhizobium rhizosphaerae sp. nov., a novel species isolated from rice rhizosphere.</title>
        <authorList>
            <person name="Zhao J.J."/>
            <person name="Zhang J."/>
            <person name="Zhang R.J."/>
            <person name="Zhang C.W."/>
            <person name="Yin H.Q."/>
            <person name="Zhang X.X."/>
        </authorList>
    </citation>
    <scope>NUCLEOTIDE SEQUENCE [LARGE SCALE GENOMIC DNA]</scope>
    <source>
        <strain evidence="2 3">S18K6</strain>
    </source>
</reference>
<dbReference type="EMBL" id="BAEM01000040">
    <property type="protein sequence ID" value="GAC11034.1"/>
    <property type="molecule type" value="Genomic_DNA"/>
</dbReference>
<evidence type="ECO:0000313" key="3">
    <source>
        <dbReference type="Proteomes" id="UP000006320"/>
    </source>
</evidence>
<name>A0AAV3UXP9_9ALTE</name>
<gene>
    <name evidence="2" type="ORF">GCHA_3093</name>
</gene>